<sequence length="79" mass="8369">MNFYVHQSIIIHNLRVGSVTTSSVFQIGSSGSIKALSKFSNTGGFTEPARPLKAKGQIISSIAAGNPTSNEVPPQPENR</sequence>
<name>A0AA42BPB6_9BACI</name>
<dbReference type="Proteomes" id="UP001156102">
    <property type="component" value="Unassembled WGS sequence"/>
</dbReference>
<accession>A0AA42BPB6</accession>
<organism evidence="1 2">
    <name type="scientific">Ectobacillus ponti</name>
    <dbReference type="NCBI Taxonomy" id="2961894"/>
    <lineage>
        <taxon>Bacteria</taxon>
        <taxon>Bacillati</taxon>
        <taxon>Bacillota</taxon>
        <taxon>Bacilli</taxon>
        <taxon>Bacillales</taxon>
        <taxon>Bacillaceae</taxon>
        <taxon>Ectobacillus</taxon>
    </lineage>
</organism>
<dbReference type="RefSeq" id="WP_254758164.1">
    <property type="nucleotide sequence ID" value="NZ_JANCLT010000003.1"/>
</dbReference>
<protein>
    <submittedName>
        <fullName evidence="1">Spore germination protein GerPB</fullName>
    </submittedName>
</protein>
<dbReference type="Pfam" id="PF10803">
    <property type="entry name" value="GerPB"/>
    <property type="match status" value="1"/>
</dbReference>
<dbReference type="AlphaFoldDB" id="A0AA42BPB6"/>
<dbReference type="EMBL" id="JANCLT010000003">
    <property type="protein sequence ID" value="MCP8968246.1"/>
    <property type="molecule type" value="Genomic_DNA"/>
</dbReference>
<dbReference type="InterPro" id="IPR024255">
    <property type="entry name" value="GerPB"/>
</dbReference>
<keyword evidence="2" id="KW-1185">Reference proteome</keyword>
<evidence type="ECO:0000313" key="2">
    <source>
        <dbReference type="Proteomes" id="UP001156102"/>
    </source>
</evidence>
<comment type="caution">
    <text evidence="1">The sequence shown here is derived from an EMBL/GenBank/DDBJ whole genome shotgun (WGS) entry which is preliminary data.</text>
</comment>
<proteinExistence type="predicted"/>
<evidence type="ECO:0000313" key="1">
    <source>
        <dbReference type="EMBL" id="MCP8968246.1"/>
    </source>
</evidence>
<reference evidence="1" key="1">
    <citation type="submission" date="2022-07" db="EMBL/GenBank/DDBJ databases">
        <authorList>
            <person name="Li W.-J."/>
            <person name="Deng Q.-Q."/>
        </authorList>
    </citation>
    <scope>NUCLEOTIDE SEQUENCE</scope>
    <source>
        <strain evidence="1">SYSU M60031</strain>
    </source>
</reference>
<gene>
    <name evidence="1" type="ORF">NK662_06795</name>
</gene>